<dbReference type="GO" id="GO:0044550">
    <property type="term" value="P:secondary metabolite biosynthetic process"/>
    <property type="evidence" value="ECO:0007669"/>
    <property type="project" value="UniProtKB-ARBA"/>
</dbReference>
<evidence type="ECO:0000256" key="7">
    <source>
        <dbReference type="ARBA" id="ARBA00023033"/>
    </source>
</evidence>
<dbReference type="Proteomes" id="UP000541444">
    <property type="component" value="Unassembled WGS sequence"/>
</dbReference>
<dbReference type="PANTHER" id="PTHR47955:SF19">
    <property type="entry name" value="CYTOCHROME P450 71A9-LIKE ISOFORM X1"/>
    <property type="match status" value="1"/>
</dbReference>
<keyword evidence="4 8" id="KW-0479">Metal-binding</keyword>
<evidence type="ECO:0000256" key="6">
    <source>
        <dbReference type="ARBA" id="ARBA00023004"/>
    </source>
</evidence>
<sequence length="1164" mass="132021">MVMDLFSLCLVLLLLILLHLILLRLLPLLINKKRGDTKSRFPPSPPKLPIIGNLHQISKMPHPSLLRLSQKHGPVMLLQVGPVPTVIISSAEMAREVLKTHDHVLCSKPLLDGFRQHSYNFKEVAFSPYGKYWREMRKICVHEIFSIKRVQSFQYVRDEEVEYIVNSISASSPCVLNLHEKVTYLMDHILQRIAFGRSYKGKKGDACKISELVHGGMDMMAYSSTPFFFPYAGSIIDHLTGSRSRLEKNFQALDSLLQQVVDEHAANPIRERPENEDIIDVLLRLESDHLGEVRLTKDHIKAVLMDIFVAGIDTTTITLVWAMAELVKNPRVMKKVQDEVRGHVGKKGKVEESDLDQLVYLKMVLKETLRLHPPSSILIPRESMDYCSINGYDIHPKTIVIVNIWAIGRNPDSWKNPEDFFPERFMDSSIDYKGQDFEFLPFGAGRRGCPGMSLSVVTMEIALANLLYSFNWELPTGMKIEDLDMEEDGTFIIQKKSGLLLRPIKYNWEHFIWYQSDLVESDPVAMAEGPNATDPAQVLAPHVEGPSANPRPLNTRTRLDQLEEKMQALSGIIDQVTTLEERLDSFSDDQAHVGERLVTLEGVVEGNMATLLDQVAELSSKGQKWGYKARGGIDQGHGQNRSGGASTGGASSSNSGREYHRPRNNGGASSSSRFRGRPGNLKYFLCGGNHKAYQCPQKTALNALMASHGDQADDTTQGNDSGIKLGISNLIPQVSQRNPFPLLITLKMSGESSSRPKKNASKTTRNSNAEVKRRGNADIINVWLDQLTDYIDPTPSYDELNRVDIPPDGWVHISIGSEKIPNRDELQCKGLLDKVLKWYRWIAVYLTLKKLVDDMGFVKFCSINAGNSDNRLIHALVERWWPSTHTFYFPCGELGLTPLDFVMLMGISFGRGRELSYDERSRQLTRSEVRVASALSTQRVPLASVSYGHGTSSQVKDYGVHATGDPRDLGWFMDVAGLNDQRKRIPILVMQERMAYDTFFQLQRKPFALGEAYKVLETCPKWSQIHHIGHPGRNVARKSNFKDSPGMYDRTAKKKYKEKEMAKSSIGFLGKRMLETTPNMIKSWNQRDEQKKERKEGKARAREELKLAREAKIQRRREAELTRIKAFDDVHMFKVMTTDPSNLQPTQRRWMKKQIKEYSNKLKE</sequence>
<dbReference type="PANTHER" id="PTHR47955">
    <property type="entry name" value="CYTOCHROME P450 FAMILY 71 PROTEIN"/>
    <property type="match status" value="1"/>
</dbReference>
<comment type="similarity">
    <text evidence="2">Belongs to the cytochrome P450 family.</text>
</comment>
<protein>
    <recommendedName>
        <fullName evidence="10">Aminotransferase-like plant mobile domain-containing protein</fullName>
    </recommendedName>
</protein>
<evidence type="ECO:0000313" key="12">
    <source>
        <dbReference type="Proteomes" id="UP000541444"/>
    </source>
</evidence>
<dbReference type="GO" id="GO:0016705">
    <property type="term" value="F:oxidoreductase activity, acting on paired donors, with incorporation or reduction of molecular oxygen"/>
    <property type="evidence" value="ECO:0007669"/>
    <property type="project" value="InterPro"/>
</dbReference>
<feature type="domain" description="Aminotransferase-like plant mobile" evidence="10">
    <location>
        <begin position="864"/>
        <end position="916"/>
    </location>
</feature>
<dbReference type="FunFam" id="1.10.630.10:FF:000011">
    <property type="entry name" value="Cytochrome P450 83B1"/>
    <property type="match status" value="1"/>
</dbReference>
<feature type="region of interest" description="Disordered" evidence="9">
    <location>
        <begin position="749"/>
        <end position="771"/>
    </location>
</feature>
<dbReference type="PRINTS" id="PR00463">
    <property type="entry name" value="EP450I"/>
</dbReference>
<dbReference type="InterPro" id="IPR019557">
    <property type="entry name" value="AminoTfrase-like_pln_mobile"/>
</dbReference>
<dbReference type="SUPFAM" id="SSF48264">
    <property type="entry name" value="Cytochrome P450"/>
    <property type="match status" value="1"/>
</dbReference>
<keyword evidence="12" id="KW-1185">Reference proteome</keyword>
<feature type="binding site" description="axial binding residue" evidence="8">
    <location>
        <position position="449"/>
    </location>
    <ligand>
        <name>heme</name>
        <dbReference type="ChEBI" id="CHEBI:30413"/>
    </ligand>
    <ligandPart>
        <name>Fe</name>
        <dbReference type="ChEBI" id="CHEBI:18248"/>
    </ligandPart>
</feature>
<dbReference type="InterPro" id="IPR036396">
    <property type="entry name" value="Cyt_P450_sf"/>
</dbReference>
<dbReference type="InterPro" id="IPR001128">
    <property type="entry name" value="Cyt_P450"/>
</dbReference>
<dbReference type="Gene3D" id="1.10.630.10">
    <property type="entry name" value="Cytochrome P450"/>
    <property type="match status" value="1"/>
</dbReference>
<evidence type="ECO:0000256" key="1">
    <source>
        <dbReference type="ARBA" id="ARBA00001971"/>
    </source>
</evidence>
<evidence type="ECO:0000313" key="11">
    <source>
        <dbReference type="EMBL" id="KAF6137217.1"/>
    </source>
</evidence>
<dbReference type="EMBL" id="JACGCM010002660">
    <property type="protein sequence ID" value="KAF6137217.1"/>
    <property type="molecule type" value="Genomic_DNA"/>
</dbReference>
<accession>A0A7J7L3Q4</accession>
<comment type="cofactor">
    <cofactor evidence="1 8">
        <name>heme</name>
        <dbReference type="ChEBI" id="CHEBI:30413"/>
    </cofactor>
</comment>
<dbReference type="PRINTS" id="PR00385">
    <property type="entry name" value="P450"/>
</dbReference>
<dbReference type="GO" id="GO:0005506">
    <property type="term" value="F:iron ion binding"/>
    <property type="evidence" value="ECO:0007669"/>
    <property type="project" value="InterPro"/>
</dbReference>
<evidence type="ECO:0000256" key="2">
    <source>
        <dbReference type="ARBA" id="ARBA00010617"/>
    </source>
</evidence>
<dbReference type="PROSITE" id="PS00086">
    <property type="entry name" value="CYTOCHROME_P450"/>
    <property type="match status" value="1"/>
</dbReference>
<dbReference type="CDD" id="cd11072">
    <property type="entry name" value="CYP71-like"/>
    <property type="match status" value="1"/>
</dbReference>
<evidence type="ECO:0000256" key="4">
    <source>
        <dbReference type="ARBA" id="ARBA00022723"/>
    </source>
</evidence>
<name>A0A7J7L3Q4_9MAGN</name>
<comment type="caution">
    <text evidence="11">The sequence shown here is derived from an EMBL/GenBank/DDBJ whole genome shotgun (WGS) entry which is preliminary data.</text>
</comment>
<keyword evidence="6 8" id="KW-0408">Iron</keyword>
<dbReference type="OrthoDB" id="2789670at2759"/>
<proteinExistence type="inferred from homology"/>
<keyword evidence="5" id="KW-0560">Oxidoreductase</keyword>
<gene>
    <name evidence="11" type="ORF">GIB67_030981</name>
</gene>
<organism evidence="11 12">
    <name type="scientific">Kingdonia uniflora</name>
    <dbReference type="NCBI Taxonomy" id="39325"/>
    <lineage>
        <taxon>Eukaryota</taxon>
        <taxon>Viridiplantae</taxon>
        <taxon>Streptophyta</taxon>
        <taxon>Embryophyta</taxon>
        <taxon>Tracheophyta</taxon>
        <taxon>Spermatophyta</taxon>
        <taxon>Magnoliopsida</taxon>
        <taxon>Ranunculales</taxon>
        <taxon>Circaeasteraceae</taxon>
        <taxon>Kingdonia</taxon>
    </lineage>
</organism>
<evidence type="ECO:0000256" key="3">
    <source>
        <dbReference type="ARBA" id="ARBA00022617"/>
    </source>
</evidence>
<evidence type="ECO:0000256" key="5">
    <source>
        <dbReference type="ARBA" id="ARBA00023002"/>
    </source>
</evidence>
<evidence type="ECO:0000256" key="9">
    <source>
        <dbReference type="SAM" id="MobiDB-lite"/>
    </source>
</evidence>
<dbReference type="InterPro" id="IPR017972">
    <property type="entry name" value="Cyt_P450_CS"/>
</dbReference>
<dbReference type="InterPro" id="IPR002401">
    <property type="entry name" value="Cyt_P450_E_grp-I"/>
</dbReference>
<feature type="region of interest" description="Disordered" evidence="9">
    <location>
        <begin position="629"/>
        <end position="674"/>
    </location>
</feature>
<keyword evidence="7" id="KW-0503">Monooxygenase</keyword>
<feature type="compositionally biased region" description="Low complexity" evidence="9">
    <location>
        <begin position="640"/>
        <end position="656"/>
    </location>
</feature>
<evidence type="ECO:0000259" key="10">
    <source>
        <dbReference type="Pfam" id="PF10536"/>
    </source>
</evidence>
<dbReference type="GO" id="GO:0020037">
    <property type="term" value="F:heme binding"/>
    <property type="evidence" value="ECO:0007669"/>
    <property type="project" value="InterPro"/>
</dbReference>
<reference evidence="11 12" key="1">
    <citation type="journal article" date="2020" name="IScience">
        <title>Genome Sequencing of the Endangered Kingdonia uniflora (Circaeasteraceae, Ranunculales) Reveals Potential Mechanisms of Evolutionary Specialization.</title>
        <authorList>
            <person name="Sun Y."/>
            <person name="Deng T."/>
            <person name="Zhang A."/>
            <person name="Moore M.J."/>
            <person name="Landis J.B."/>
            <person name="Lin N."/>
            <person name="Zhang H."/>
            <person name="Zhang X."/>
            <person name="Huang J."/>
            <person name="Zhang X."/>
            <person name="Sun H."/>
            <person name="Wang H."/>
        </authorList>
    </citation>
    <scope>NUCLEOTIDE SEQUENCE [LARGE SCALE GENOMIC DNA]</scope>
    <source>
        <strain evidence="11">TB1705</strain>
        <tissue evidence="11">Leaf</tissue>
    </source>
</reference>
<dbReference type="GO" id="GO:0004497">
    <property type="term" value="F:monooxygenase activity"/>
    <property type="evidence" value="ECO:0007669"/>
    <property type="project" value="UniProtKB-KW"/>
</dbReference>
<dbReference type="AlphaFoldDB" id="A0A7J7L3Q4"/>
<keyword evidence="3 8" id="KW-0349">Heme</keyword>
<evidence type="ECO:0000256" key="8">
    <source>
        <dbReference type="PIRSR" id="PIRSR602401-1"/>
    </source>
</evidence>
<dbReference type="Pfam" id="PF00067">
    <property type="entry name" value="p450"/>
    <property type="match status" value="1"/>
</dbReference>
<dbReference type="Pfam" id="PF10536">
    <property type="entry name" value="PMD"/>
    <property type="match status" value="1"/>
</dbReference>
<feature type="compositionally biased region" description="Low complexity" evidence="9">
    <location>
        <begin position="664"/>
        <end position="674"/>
    </location>
</feature>